<keyword evidence="4" id="KW-0863">Zinc-finger</keyword>
<dbReference type="Pfam" id="PF26148">
    <property type="entry name" value="VPS18_RING_C"/>
    <property type="match status" value="1"/>
</dbReference>
<name>A0ABQ7QD89_PLUXY</name>
<evidence type="ECO:0000256" key="8">
    <source>
        <dbReference type="SAM" id="MobiDB-lite"/>
    </source>
</evidence>
<evidence type="ECO:0000313" key="12">
    <source>
        <dbReference type="Proteomes" id="UP000823941"/>
    </source>
</evidence>
<keyword evidence="3" id="KW-0479">Metal-binding</keyword>
<sequence length="1044" mass="119451">MTSIFDQYEQASQVSQRTKPASEPMTSSGYINMQLEDNTPMFSKQKMNFNPSDLITHVAVASDYLVLAMANGKLFRLDLKSPDHNEEIQYSRVVQPNSKLTGIFLDPLGYHLLLAFAARTKDGNPELVYLHRKSSKLKSVSKSRNYEVTEVGWNHENESTTSTGPILLGTAQGLLLEMELEAESDRMFSGSQQSWRQLPNYLPLYGGKDIEGLIFDIGKGTDTPITGIQFHRVNNTSKYFIFVTTPRRLYQFIGQAVCTDDKPSLQSIFNTYLTVPETGFQEIPSTLKYSKLQFYFDKYDVPKTFAWLTEPGIFYGQLDPTSQQNSNSLFTQSELINYPPEKNDSAKDKTPLAFVLTEFHALLMFSDRVKAVSLLNQELVYEDFYSEAHGKLKNIIKDPKRRTIWAVTDKAVYRYKVVREERNVWRIYSDKQQFDLAKQFCQNNPAFIDIINVKQAELLFTKGEFEKSAEIYADTLSSFETICLKFLEANETEALKVYLGKRLDALDEDDKTLIPMLVIWMTELFVSQLSHLKRIGESDTQKFHQIQSDFEVFLLQPKVTQCMPHVKSVIYDIMSSHGDKNNLIKLTVLNEDYENVVAQNIYMKSYLEALNTLQTLKKPELFYQFAATLMDKAPKYTVNALISQGTRLIPSKLLPAFLACENDEEHVLEIMRYLEFMVDNFNIQDRAIHNYLVTLYAEQQPDTLLKYLTKQGADPALVCYDAHYALSSELYTRLNNFNIQDRAIHNYLVTLYAEQQPDTLLKYLTKQGADPALVCYDAHYALRICLEKDLLEASVSLSALLGQWEAGVGRALRDNPAAALKLARRADPEIAYTLYKNIAEHVISKNQDVSEAMALLAECPELKIEDILPFFSDIVNIDDFREPICQSLQEYNNQIEELKAEMEEATKSAEYVRSEIQSFRNCSVLVSVSDSCSLCALALLLRPFYLFPCAHRFHADCLRAEIQPTLGPARRNKLADLQRQLNTFTNAELSAATSNGLPLREVIRNEIDDIVASECVYCGEHMIQCIDKPFISDEDWDRVKREWE</sequence>
<evidence type="ECO:0000259" key="9">
    <source>
        <dbReference type="Pfam" id="PF05131"/>
    </source>
</evidence>
<feature type="domain" description="Pep3/Vps18 beta-propeller" evidence="9">
    <location>
        <begin position="40"/>
        <end position="417"/>
    </location>
</feature>
<evidence type="ECO:0000313" key="11">
    <source>
        <dbReference type="EMBL" id="KAG7302715.1"/>
    </source>
</evidence>
<feature type="coiled-coil region" evidence="7">
    <location>
        <begin position="885"/>
        <end position="915"/>
    </location>
</feature>
<keyword evidence="12" id="KW-1185">Reference proteome</keyword>
<evidence type="ECO:0000256" key="7">
    <source>
        <dbReference type="SAM" id="Coils"/>
    </source>
</evidence>
<evidence type="ECO:0000259" key="10">
    <source>
        <dbReference type="Pfam" id="PF26148"/>
    </source>
</evidence>
<accession>A0ABQ7QD89</accession>
<keyword evidence="7" id="KW-0175">Coiled coil</keyword>
<dbReference type="InterPro" id="IPR058919">
    <property type="entry name" value="Pep3/Vps18_RING_C"/>
</dbReference>
<reference evidence="11 12" key="1">
    <citation type="submission" date="2021-06" db="EMBL/GenBank/DDBJ databases">
        <title>A haploid diamondback moth (Plutella xylostella L.) genome assembly resolves 31 chromosomes and identifies a diamide resistance mutation.</title>
        <authorList>
            <person name="Ward C.M."/>
            <person name="Perry K.D."/>
            <person name="Baker G."/>
            <person name="Powis K."/>
            <person name="Heckel D.G."/>
            <person name="Baxter S.W."/>
        </authorList>
    </citation>
    <scope>NUCLEOTIDE SEQUENCE [LARGE SCALE GENOMIC DNA]</scope>
    <source>
        <strain evidence="11 12">LV</strain>
        <tissue evidence="11">Single pupa</tissue>
    </source>
</reference>
<dbReference type="PANTHER" id="PTHR23323">
    <property type="entry name" value="VACUOLAR PROTEIN SORTING-ASSOCIATED PROTEIN"/>
    <property type="match status" value="1"/>
</dbReference>
<dbReference type="PANTHER" id="PTHR23323:SF26">
    <property type="entry name" value="VACUOLAR PROTEIN SORTING-ASSOCIATED PROTEIN 18 HOMOLOG"/>
    <property type="match status" value="1"/>
</dbReference>
<proteinExistence type="predicted"/>
<comment type="subcellular location">
    <subcellularLocation>
        <location evidence="1">Late endosome membrane</location>
        <topology evidence="1">Peripheral membrane protein</topology>
        <orientation evidence="1">Cytoplasmic side</orientation>
    </subcellularLocation>
</comment>
<organism evidence="11 12">
    <name type="scientific">Plutella xylostella</name>
    <name type="common">Diamondback moth</name>
    <name type="synonym">Plutella maculipennis</name>
    <dbReference type="NCBI Taxonomy" id="51655"/>
    <lineage>
        <taxon>Eukaryota</taxon>
        <taxon>Metazoa</taxon>
        <taxon>Ecdysozoa</taxon>
        <taxon>Arthropoda</taxon>
        <taxon>Hexapoda</taxon>
        <taxon>Insecta</taxon>
        <taxon>Pterygota</taxon>
        <taxon>Neoptera</taxon>
        <taxon>Endopterygota</taxon>
        <taxon>Lepidoptera</taxon>
        <taxon>Glossata</taxon>
        <taxon>Ditrysia</taxon>
        <taxon>Yponomeutoidea</taxon>
        <taxon>Plutellidae</taxon>
        <taxon>Plutella</taxon>
    </lineage>
</organism>
<gene>
    <name evidence="11" type="ORF">JYU34_012668</name>
</gene>
<feature type="region of interest" description="Disordered" evidence="8">
    <location>
        <begin position="1"/>
        <end position="28"/>
    </location>
</feature>
<feature type="domain" description="Pep3/Vps18 RING C-terminal" evidence="10">
    <location>
        <begin position="929"/>
        <end position="1023"/>
    </location>
</feature>
<protein>
    <recommendedName>
        <fullName evidence="2">Vacuolar protein sorting-associated protein 18 homolog</fullName>
    </recommendedName>
</protein>
<evidence type="ECO:0000256" key="3">
    <source>
        <dbReference type="ARBA" id="ARBA00022723"/>
    </source>
</evidence>
<keyword evidence="5" id="KW-0862">Zinc</keyword>
<dbReference type="Proteomes" id="UP000823941">
    <property type="component" value="Chromosome 17"/>
</dbReference>
<evidence type="ECO:0000256" key="1">
    <source>
        <dbReference type="ARBA" id="ARBA00004492"/>
    </source>
</evidence>
<dbReference type="EMBL" id="JAHIBW010000017">
    <property type="protein sequence ID" value="KAG7302715.1"/>
    <property type="molecule type" value="Genomic_DNA"/>
</dbReference>
<dbReference type="Pfam" id="PF05131">
    <property type="entry name" value="Pep3_Vps18"/>
    <property type="match status" value="1"/>
</dbReference>
<evidence type="ECO:0000256" key="6">
    <source>
        <dbReference type="ARBA" id="ARBA00023136"/>
    </source>
</evidence>
<evidence type="ECO:0000256" key="2">
    <source>
        <dbReference type="ARBA" id="ARBA00017338"/>
    </source>
</evidence>
<comment type="caution">
    <text evidence="11">The sequence shown here is derived from an EMBL/GenBank/DDBJ whole genome shotgun (WGS) entry which is preliminary data.</text>
</comment>
<dbReference type="InterPro" id="IPR007810">
    <property type="entry name" value="Pep3/Vps18_beta-prop"/>
</dbReference>
<evidence type="ECO:0000256" key="4">
    <source>
        <dbReference type="ARBA" id="ARBA00022771"/>
    </source>
</evidence>
<keyword evidence="6" id="KW-0472">Membrane</keyword>
<evidence type="ECO:0000256" key="5">
    <source>
        <dbReference type="ARBA" id="ARBA00022833"/>
    </source>
</evidence>